<organism evidence="1 2">
    <name type="scientific">Perkinsus olseni</name>
    <name type="common">Perkinsus atlanticus</name>
    <dbReference type="NCBI Taxonomy" id="32597"/>
    <lineage>
        <taxon>Eukaryota</taxon>
        <taxon>Sar</taxon>
        <taxon>Alveolata</taxon>
        <taxon>Perkinsozoa</taxon>
        <taxon>Perkinsea</taxon>
        <taxon>Perkinsida</taxon>
        <taxon>Perkinsidae</taxon>
        <taxon>Perkinsus</taxon>
    </lineage>
</organism>
<proteinExistence type="predicted"/>
<accession>A0A7J6RQG4</accession>
<protein>
    <submittedName>
        <fullName evidence="1">Uncharacterized protein</fullName>
    </submittedName>
</protein>
<reference evidence="1 2" key="1">
    <citation type="submission" date="2020-04" db="EMBL/GenBank/DDBJ databases">
        <title>Perkinsus olseni comparative genomics.</title>
        <authorList>
            <person name="Bogema D.R."/>
        </authorList>
    </citation>
    <scope>NUCLEOTIDE SEQUENCE [LARGE SCALE GENOMIC DNA]</scope>
    <source>
        <strain evidence="1 2">ATCC PRA-207</strain>
    </source>
</reference>
<name>A0A7J6RQG4_PEROL</name>
<feature type="non-terminal residue" evidence="1">
    <location>
        <position position="1"/>
    </location>
</feature>
<keyword evidence="2" id="KW-1185">Reference proteome</keyword>
<sequence length="213" mass="24039">LFTQSAAPLKFTVRTKQRSPTKFESAFVSDDEVSKALRKILASQEEKPDQFIASLVDHYESGSQWTNTQRAWAHFFATKLRRYRAFGDANGDQAGLVFTLLKKPNPSMPDLGNDSNFKSPFKTDEEARAVIQDLSEEEATKAGALVVSLRHLVVNERPWPPYLRGWGHYIAHQLKTGRMLQPKVLDDHWCPDTADEGDFPEGTGLRKPPRGVK</sequence>
<dbReference type="AlphaFoldDB" id="A0A7J6RQG4"/>
<dbReference type="Proteomes" id="UP000553632">
    <property type="component" value="Unassembled WGS sequence"/>
</dbReference>
<dbReference type="EMBL" id="JABANO010023934">
    <property type="protein sequence ID" value="KAF4722715.1"/>
    <property type="molecule type" value="Genomic_DNA"/>
</dbReference>
<feature type="non-terminal residue" evidence="1">
    <location>
        <position position="213"/>
    </location>
</feature>
<gene>
    <name evidence="1" type="ORF">FOZ63_010271</name>
</gene>
<evidence type="ECO:0000313" key="1">
    <source>
        <dbReference type="EMBL" id="KAF4722715.1"/>
    </source>
</evidence>
<comment type="caution">
    <text evidence="1">The sequence shown here is derived from an EMBL/GenBank/DDBJ whole genome shotgun (WGS) entry which is preliminary data.</text>
</comment>
<evidence type="ECO:0000313" key="2">
    <source>
        <dbReference type="Proteomes" id="UP000553632"/>
    </source>
</evidence>